<dbReference type="PANTHER" id="PTHR37816">
    <property type="entry name" value="YALI0E33011P"/>
    <property type="match status" value="1"/>
</dbReference>
<evidence type="ECO:0000313" key="1">
    <source>
        <dbReference type="EMBL" id="TDM14562.1"/>
    </source>
</evidence>
<evidence type="ECO:0000313" key="2">
    <source>
        <dbReference type="Proteomes" id="UP000294843"/>
    </source>
</evidence>
<dbReference type="PANTHER" id="PTHR37816:SF3">
    <property type="entry name" value="MODULATES DNA TOPOLOGY"/>
    <property type="match status" value="1"/>
</dbReference>
<proteinExistence type="predicted"/>
<dbReference type="NCBIfam" id="NF005994">
    <property type="entry name" value="PRK08118.1"/>
    <property type="match status" value="1"/>
</dbReference>
<dbReference type="AlphaFoldDB" id="A0A4R6C0W5"/>
<organism evidence="1 2">
    <name type="scientific">Macrococcus bovicus</name>
    <dbReference type="NCBI Taxonomy" id="69968"/>
    <lineage>
        <taxon>Bacteria</taxon>
        <taxon>Bacillati</taxon>
        <taxon>Bacillota</taxon>
        <taxon>Bacilli</taxon>
        <taxon>Bacillales</taxon>
        <taxon>Staphylococcaceae</taxon>
        <taxon>Macrococcus</taxon>
    </lineage>
</organism>
<dbReference type="Proteomes" id="UP000294843">
    <property type="component" value="Unassembled WGS sequence"/>
</dbReference>
<comment type="caution">
    <text evidence="1">The sequence shown here is derived from an EMBL/GenBank/DDBJ whole genome shotgun (WGS) entry which is preliminary data.</text>
</comment>
<dbReference type="InterPro" id="IPR052922">
    <property type="entry name" value="Cytidylate_Kinase-2"/>
</dbReference>
<keyword evidence="2" id="KW-1185">Reference proteome</keyword>
<dbReference type="RefSeq" id="WP_133451291.1">
    <property type="nucleotide sequence ID" value="NZ_SCWF01000003.1"/>
</dbReference>
<dbReference type="SUPFAM" id="SSF52540">
    <property type="entry name" value="P-loop containing nucleoside triphosphate hydrolases"/>
    <property type="match status" value="1"/>
</dbReference>
<dbReference type="EMBL" id="SCWF01000003">
    <property type="protein sequence ID" value="TDM14562.1"/>
    <property type="molecule type" value="Genomic_DNA"/>
</dbReference>
<gene>
    <name evidence="1" type="ORF">ERX55_03865</name>
</gene>
<sequence length="167" mass="19860">MKKIMIIGSGGAGKSTLARKLGDRLNLPVFHLDAYMWKPNWTLSTREEQKDIQSALMTYREWIIDGNYSGTMDIRINQADTIIFLDISRRICLYQVIKRYLTHRHTVRPDMAEGCEEKIDREFLQWVWNYPRDKRPGIIQKLNHLKSEKQVIILHSPQQIEQWIRHL</sequence>
<name>A0A4R6C0W5_9STAP</name>
<dbReference type="InterPro" id="IPR027417">
    <property type="entry name" value="P-loop_NTPase"/>
</dbReference>
<dbReference type="Gene3D" id="3.40.50.300">
    <property type="entry name" value="P-loop containing nucleotide triphosphate hydrolases"/>
    <property type="match status" value="1"/>
</dbReference>
<accession>A0A4R6C0W5</accession>
<protein>
    <submittedName>
        <fullName evidence="1">DNA topology modulation protein</fullName>
    </submittedName>
</protein>
<reference evidence="1 2" key="1">
    <citation type="submission" date="2019-01" db="EMBL/GenBank/DDBJ databases">
        <title>Draft genome sequences of the type strains of six Macrococcus species.</title>
        <authorList>
            <person name="Mazhar S."/>
            <person name="Altermann E."/>
            <person name="Hill C."/>
            <person name="Mcauliffe O."/>
        </authorList>
    </citation>
    <scope>NUCLEOTIDE SEQUENCE [LARGE SCALE GENOMIC DNA]</scope>
    <source>
        <strain evidence="1 2">ATCC 51825</strain>
    </source>
</reference>
<dbReference type="OrthoDB" id="1201990at2"/>